<gene>
    <name evidence="1" type="ORF">Q9L58_005068</name>
</gene>
<evidence type="ECO:0000313" key="1">
    <source>
        <dbReference type="EMBL" id="KAL0635930.1"/>
    </source>
</evidence>
<dbReference type="Proteomes" id="UP001447188">
    <property type="component" value="Unassembled WGS sequence"/>
</dbReference>
<protein>
    <submittedName>
        <fullName evidence="1">Uncharacterized protein</fullName>
    </submittedName>
</protein>
<name>A0ABR3GJ23_9PEZI</name>
<accession>A0ABR3GJ23</accession>
<evidence type="ECO:0000313" key="2">
    <source>
        <dbReference type="Proteomes" id="UP001447188"/>
    </source>
</evidence>
<reference evidence="1 2" key="1">
    <citation type="submission" date="2024-02" db="EMBL/GenBank/DDBJ databases">
        <title>Discinaceae phylogenomics.</title>
        <authorList>
            <person name="Dirks A.C."/>
            <person name="James T.Y."/>
        </authorList>
    </citation>
    <scope>NUCLEOTIDE SEQUENCE [LARGE SCALE GENOMIC DNA]</scope>
    <source>
        <strain evidence="1 2">ACD0624</strain>
    </source>
</reference>
<proteinExistence type="predicted"/>
<organism evidence="1 2">
    <name type="scientific">Discina gigas</name>
    <dbReference type="NCBI Taxonomy" id="1032678"/>
    <lineage>
        <taxon>Eukaryota</taxon>
        <taxon>Fungi</taxon>
        <taxon>Dikarya</taxon>
        <taxon>Ascomycota</taxon>
        <taxon>Pezizomycotina</taxon>
        <taxon>Pezizomycetes</taxon>
        <taxon>Pezizales</taxon>
        <taxon>Discinaceae</taxon>
        <taxon>Discina</taxon>
    </lineage>
</organism>
<keyword evidence="2" id="KW-1185">Reference proteome</keyword>
<sequence length="260" mass="30303">MEVATGEPFFAPDVRFYNHYTHDPSTDHICPRLALHSQRLESLTIRNMHVCQHLFDYHDWPNLRSLNVFFHSGNRGLCSGDAGSHELWFAENEVNEMCGKLWRLCTLKQDFVVRMYTWFDIFTRSQVEVDYSWRTIKGHMIRRTVPKGQLTGASSEWWKALIDGTDRYRTPSPSLSMTTRFMNDSEEVEDGSDYDDDDDVENVQDYQYQEDESDGYFDLDNSMDESGIAMSSVPRHSETEVAATPLYTLLPKKPRQMKIL</sequence>
<dbReference type="EMBL" id="JBBBZM010000059">
    <property type="protein sequence ID" value="KAL0635930.1"/>
    <property type="molecule type" value="Genomic_DNA"/>
</dbReference>
<comment type="caution">
    <text evidence="1">The sequence shown here is derived from an EMBL/GenBank/DDBJ whole genome shotgun (WGS) entry which is preliminary data.</text>
</comment>